<organism evidence="5">
    <name type="scientific">marine sediment metagenome</name>
    <dbReference type="NCBI Taxonomy" id="412755"/>
    <lineage>
        <taxon>unclassified sequences</taxon>
        <taxon>metagenomes</taxon>
        <taxon>ecological metagenomes</taxon>
    </lineage>
</organism>
<evidence type="ECO:0000256" key="2">
    <source>
        <dbReference type="ARBA" id="ARBA00022643"/>
    </source>
</evidence>
<dbReference type="AlphaFoldDB" id="X1R374"/>
<gene>
    <name evidence="5" type="ORF">S12H4_18305</name>
</gene>
<evidence type="ECO:0000259" key="4">
    <source>
        <dbReference type="Pfam" id="PF00881"/>
    </source>
</evidence>
<keyword evidence="3" id="KW-0560">Oxidoreductase</keyword>
<sequence>MDYDSFLALVKKRRTIRRFKSDPVPDEYVNKIIEAARWAPSGYNLQPWEFVVVKDKKLKDTIVQWVHEYHKLIMKTESAREPWQRVPRHPSRDPEMDYRNAPVFILLLGDTRTQVGLPTAMRYDAERKQTVYISSLANAYLYMSLAATTLGLANEWVSSVALAYTHCMVKDLLGIPTELEVYDMMALGYPANKPRPKLMRDKAKMIHHDYCGEEDFRTDEEVNDFIRRTRVWVTVNHRRGVDKSMLG</sequence>
<evidence type="ECO:0000256" key="3">
    <source>
        <dbReference type="ARBA" id="ARBA00023002"/>
    </source>
</evidence>
<comment type="caution">
    <text evidence="5">The sequence shown here is derived from an EMBL/GenBank/DDBJ whole genome shotgun (WGS) entry which is preliminary data.</text>
</comment>
<feature type="domain" description="Nitroreductase" evidence="4">
    <location>
        <begin position="10"/>
        <end position="189"/>
    </location>
</feature>
<evidence type="ECO:0000313" key="5">
    <source>
        <dbReference type="EMBL" id="GAI75207.1"/>
    </source>
</evidence>
<keyword evidence="2" id="KW-0288">FMN</keyword>
<reference evidence="5" key="1">
    <citation type="journal article" date="2014" name="Front. Microbiol.">
        <title>High frequency of phylogenetically diverse reductive dehalogenase-homologous genes in deep subseafloor sedimentary metagenomes.</title>
        <authorList>
            <person name="Kawai M."/>
            <person name="Futagami T."/>
            <person name="Toyoda A."/>
            <person name="Takaki Y."/>
            <person name="Nishi S."/>
            <person name="Hori S."/>
            <person name="Arai W."/>
            <person name="Tsubouchi T."/>
            <person name="Morono Y."/>
            <person name="Uchiyama I."/>
            <person name="Ito T."/>
            <person name="Fujiyama A."/>
            <person name="Inagaki F."/>
            <person name="Takami H."/>
        </authorList>
    </citation>
    <scope>NUCLEOTIDE SEQUENCE</scope>
    <source>
        <strain evidence="5">Expedition CK06-06</strain>
    </source>
</reference>
<protein>
    <recommendedName>
        <fullName evidence="4">Nitroreductase domain-containing protein</fullName>
    </recommendedName>
</protein>
<dbReference type="InterPro" id="IPR029479">
    <property type="entry name" value="Nitroreductase"/>
</dbReference>
<accession>X1R374</accession>
<proteinExistence type="predicted"/>
<dbReference type="EMBL" id="BARW01009026">
    <property type="protein sequence ID" value="GAI75207.1"/>
    <property type="molecule type" value="Genomic_DNA"/>
</dbReference>
<dbReference type="Pfam" id="PF00881">
    <property type="entry name" value="Nitroreductase"/>
    <property type="match status" value="1"/>
</dbReference>
<dbReference type="PANTHER" id="PTHR23026:SF90">
    <property type="entry name" value="IODOTYROSINE DEIODINASE 1"/>
    <property type="match status" value="1"/>
</dbReference>
<dbReference type="InterPro" id="IPR000415">
    <property type="entry name" value="Nitroreductase-like"/>
</dbReference>
<name>X1R374_9ZZZZ</name>
<evidence type="ECO:0000256" key="1">
    <source>
        <dbReference type="ARBA" id="ARBA00022630"/>
    </source>
</evidence>
<dbReference type="GO" id="GO:0016491">
    <property type="term" value="F:oxidoreductase activity"/>
    <property type="evidence" value="ECO:0007669"/>
    <property type="project" value="UniProtKB-KW"/>
</dbReference>
<keyword evidence="1" id="KW-0285">Flavoprotein</keyword>
<dbReference type="PANTHER" id="PTHR23026">
    <property type="entry name" value="NADPH NITROREDUCTASE"/>
    <property type="match status" value="1"/>
</dbReference>
<dbReference type="SUPFAM" id="SSF55469">
    <property type="entry name" value="FMN-dependent nitroreductase-like"/>
    <property type="match status" value="1"/>
</dbReference>
<dbReference type="Gene3D" id="3.40.109.10">
    <property type="entry name" value="NADH Oxidase"/>
    <property type="match status" value="1"/>
</dbReference>
<dbReference type="InterPro" id="IPR050627">
    <property type="entry name" value="Nitroreductase/BluB"/>
</dbReference>